<dbReference type="Pfam" id="PF06245">
    <property type="entry name" value="DUF1015"/>
    <property type="match status" value="1"/>
</dbReference>
<organism evidence="1 2">
    <name type="scientific">Candidatus Egerieisoma faecipullorum</name>
    <dbReference type="NCBI Taxonomy" id="2840963"/>
    <lineage>
        <taxon>Bacteria</taxon>
        <taxon>Bacillati</taxon>
        <taxon>Bacillota</taxon>
        <taxon>Clostridia</taxon>
        <taxon>Eubacteriales</taxon>
        <taxon>Clostridiaceae</taxon>
        <taxon>Clostridiaceae incertae sedis</taxon>
        <taxon>Candidatus Egerieisoma</taxon>
    </lineage>
</organism>
<gene>
    <name evidence="1" type="ORF">IAD50_03015</name>
</gene>
<reference evidence="1" key="2">
    <citation type="journal article" date="2021" name="PeerJ">
        <title>Extensive microbial diversity within the chicken gut microbiome revealed by metagenomics and culture.</title>
        <authorList>
            <person name="Gilroy R."/>
            <person name="Ravi A."/>
            <person name="Getino M."/>
            <person name="Pursley I."/>
            <person name="Horton D.L."/>
            <person name="Alikhan N.F."/>
            <person name="Baker D."/>
            <person name="Gharbi K."/>
            <person name="Hall N."/>
            <person name="Watson M."/>
            <person name="Adriaenssens E.M."/>
            <person name="Foster-Nyarko E."/>
            <person name="Jarju S."/>
            <person name="Secka A."/>
            <person name="Antonio M."/>
            <person name="Oren A."/>
            <person name="Chaudhuri R.R."/>
            <person name="La Ragione R."/>
            <person name="Hildebrand F."/>
            <person name="Pallen M.J."/>
        </authorList>
    </citation>
    <scope>NUCLEOTIDE SEQUENCE</scope>
    <source>
        <strain evidence="1">CHK195-4489</strain>
    </source>
</reference>
<reference evidence="1" key="1">
    <citation type="submission" date="2020-10" db="EMBL/GenBank/DDBJ databases">
        <authorList>
            <person name="Gilroy R."/>
        </authorList>
    </citation>
    <scope>NUCLEOTIDE SEQUENCE</scope>
    <source>
        <strain evidence="1">CHK195-4489</strain>
    </source>
</reference>
<dbReference type="PANTHER" id="PTHR36454:SF1">
    <property type="entry name" value="DUF1015 DOMAIN-CONTAINING PROTEIN"/>
    <property type="match status" value="1"/>
</dbReference>
<comment type="caution">
    <text evidence="1">The sequence shown here is derived from an EMBL/GenBank/DDBJ whole genome shotgun (WGS) entry which is preliminary data.</text>
</comment>
<dbReference type="PANTHER" id="PTHR36454">
    <property type="entry name" value="LMO2823 PROTEIN"/>
    <property type="match status" value="1"/>
</dbReference>
<proteinExistence type="predicted"/>
<dbReference type="EMBL" id="DVMM01000062">
    <property type="protein sequence ID" value="HIU29250.1"/>
    <property type="molecule type" value="Genomic_DNA"/>
</dbReference>
<dbReference type="AlphaFoldDB" id="A0A9D1I961"/>
<name>A0A9D1I961_9CLOT</name>
<evidence type="ECO:0000313" key="1">
    <source>
        <dbReference type="EMBL" id="HIU29250.1"/>
    </source>
</evidence>
<evidence type="ECO:0000313" key="2">
    <source>
        <dbReference type="Proteomes" id="UP000824089"/>
    </source>
</evidence>
<protein>
    <submittedName>
        <fullName evidence="1">DUF1015 domain-containing protein</fullName>
    </submittedName>
</protein>
<sequence length="426" mass="48107">MPSNIDLPYSNIGFIAPDILLPNKSTDMYRWATVACDQYTSDPEYWQDVENITKNADSTYKLMLPEIYLDCPDADDRIAEINQNMRNYIHKDLFVNYRRSFILTRRSTPYSPVRTGLVAALDLERYDYHSGAKALIRATEGTVPERIPPRMKIRKNAVLEMPHILILIDDPGRTVIEPAAEALLSGSGIQPVYDTELMKNGGHLKGYLIDQSTGGELYAHIFKSMEELARSSGGFLFAVGDGNHSLASAKCHYEDLKRAGLPCRNARYAMVEIVNLHDQGILFEPIHRVLFGAEHEKLTAFLQSRGCRLERGDTRFHILSYITESGEGRIAIPRELHRLAVGALQLLLDAYVRENAECKIDYIHGADAVRKLGSRHGNVGFYLPAMDKNELFPTVSQNGALPRKTFSMGEACEKRYYMECRIIVDN</sequence>
<dbReference type="Proteomes" id="UP000824089">
    <property type="component" value="Unassembled WGS sequence"/>
</dbReference>
<accession>A0A9D1I961</accession>
<dbReference type="InterPro" id="IPR008323">
    <property type="entry name" value="UCP033563"/>
</dbReference>